<dbReference type="SUPFAM" id="SSF53756">
    <property type="entry name" value="UDP-Glycosyltransferase/glycogen phosphorylase"/>
    <property type="match status" value="1"/>
</dbReference>
<evidence type="ECO:0000256" key="7">
    <source>
        <dbReference type="ARBA" id="ARBA00022679"/>
    </source>
</evidence>
<accession>A0AAV5A8I4</accession>
<comment type="caution">
    <text evidence="20">The sequence shown here is derived from an EMBL/GenBank/DDBJ whole genome shotgun (WGS) entry which is preliminary data.</text>
</comment>
<evidence type="ECO:0000313" key="21">
    <source>
        <dbReference type="Proteomes" id="UP001050691"/>
    </source>
</evidence>
<organism evidence="20 21">
    <name type="scientific">Clathrus columnatus</name>
    <dbReference type="NCBI Taxonomy" id="1419009"/>
    <lineage>
        <taxon>Eukaryota</taxon>
        <taxon>Fungi</taxon>
        <taxon>Dikarya</taxon>
        <taxon>Basidiomycota</taxon>
        <taxon>Agaricomycotina</taxon>
        <taxon>Agaricomycetes</taxon>
        <taxon>Phallomycetidae</taxon>
        <taxon>Phallales</taxon>
        <taxon>Clathraceae</taxon>
        <taxon>Clathrus</taxon>
    </lineage>
</organism>
<dbReference type="Gene3D" id="3.40.50.2000">
    <property type="entry name" value="Glycogen Phosphorylase B"/>
    <property type="match status" value="2"/>
</dbReference>
<evidence type="ECO:0000256" key="3">
    <source>
        <dbReference type="ARBA" id="ARBA00004922"/>
    </source>
</evidence>
<evidence type="ECO:0000259" key="19">
    <source>
        <dbReference type="Pfam" id="PF13439"/>
    </source>
</evidence>
<dbReference type="GO" id="GO:0102704">
    <property type="term" value="F:GDP-Man:Man(2)GlcNAc(2)-PP-Dol alpha-1,6-mannosyltransferase activity"/>
    <property type="evidence" value="ECO:0007669"/>
    <property type="project" value="UniProtKB-EC"/>
</dbReference>
<feature type="domain" description="Glycosyltransferase subfamily 4-like N-terminal" evidence="19">
    <location>
        <begin position="12"/>
        <end position="208"/>
    </location>
</feature>
<dbReference type="GO" id="GO:0004378">
    <property type="term" value="F:GDP-Man:Man(1)GlcNAc(2)-PP-Dol alpha-1,3-mannosyltransferase activity"/>
    <property type="evidence" value="ECO:0007669"/>
    <property type="project" value="UniProtKB-EC"/>
</dbReference>
<comment type="catalytic activity">
    <reaction evidence="17">
        <text>an alpha-D-Man-(1-&gt;3)-beta-D-Man-(1-&gt;4)-beta-D-GlcNAc-(1-&gt;4)-alpha-D-GlcNAc-diphospho-di-trans,poly-cis-dolichol + GDP-alpha-D-mannose = an alpha-D-Man-(1-&gt;3)-[alpha-D-Man-(1-&gt;6)]-beta-D-Man-(1-&gt;4)-beta-D-GlcNAc-(1-&gt;4)-alpha-D-GlcNAc-diphospho-di-trans,poly-cis-dolichol + GDP + H(+)</text>
        <dbReference type="Rhea" id="RHEA:29519"/>
        <dbReference type="Rhea" id="RHEA-COMP:19513"/>
        <dbReference type="Rhea" id="RHEA-COMP:19515"/>
        <dbReference type="ChEBI" id="CHEBI:15378"/>
        <dbReference type="ChEBI" id="CHEBI:57527"/>
        <dbReference type="ChEBI" id="CHEBI:58189"/>
        <dbReference type="ChEBI" id="CHEBI:132510"/>
        <dbReference type="ChEBI" id="CHEBI:132511"/>
        <dbReference type="EC" id="2.4.1.257"/>
    </reaction>
    <physiologicalReaction direction="left-to-right" evidence="17">
        <dbReference type="Rhea" id="RHEA:29520"/>
    </physiologicalReaction>
</comment>
<gene>
    <name evidence="20" type="ORF">Clacol_003091</name>
</gene>
<evidence type="ECO:0000256" key="6">
    <source>
        <dbReference type="ARBA" id="ARBA00022676"/>
    </source>
</evidence>
<dbReference type="PANTHER" id="PTHR45918:SF1">
    <property type="entry name" value="ALPHA-1,3_1,6-MANNOSYLTRANSFERASE ALG2"/>
    <property type="match status" value="1"/>
</dbReference>
<feature type="domain" description="Glycosyl transferase family 1" evidence="18">
    <location>
        <begin position="241"/>
        <end position="453"/>
    </location>
</feature>
<dbReference type="GO" id="GO:0005789">
    <property type="term" value="C:endoplasmic reticulum membrane"/>
    <property type="evidence" value="ECO:0007669"/>
    <property type="project" value="UniProtKB-SubCell"/>
</dbReference>
<dbReference type="InterPro" id="IPR001296">
    <property type="entry name" value="Glyco_trans_1"/>
</dbReference>
<keyword evidence="6" id="KW-0328">Glycosyltransferase</keyword>
<evidence type="ECO:0000256" key="14">
    <source>
        <dbReference type="ARBA" id="ARBA00032333"/>
    </source>
</evidence>
<evidence type="ECO:0000256" key="9">
    <source>
        <dbReference type="ARBA" id="ARBA00022824"/>
    </source>
</evidence>
<evidence type="ECO:0000256" key="13">
    <source>
        <dbReference type="ARBA" id="ARBA00032047"/>
    </source>
</evidence>
<comment type="catalytic activity">
    <reaction evidence="16">
        <text>a beta-D-Man-(1-&gt;4)-beta-D-GlcNAc-(1-&gt;4)-alpha-D-GlcNAc-diphospho-di-trans,poly-cis-dolichol + GDP-alpha-D-mannose = an alpha-D-Man-(1-&gt;3)-beta-D-Man-(1-&gt;4)-beta-D-GlcNAc-(1-&gt;4)-alpha-D-GlcNAc-diphospho-di-trans,poly-cis-dolichol + GDP + H(+)</text>
        <dbReference type="Rhea" id="RHEA:29515"/>
        <dbReference type="Rhea" id="RHEA-COMP:19511"/>
        <dbReference type="Rhea" id="RHEA-COMP:19513"/>
        <dbReference type="ChEBI" id="CHEBI:15378"/>
        <dbReference type="ChEBI" id="CHEBI:57527"/>
        <dbReference type="ChEBI" id="CHEBI:58189"/>
        <dbReference type="ChEBI" id="CHEBI:58472"/>
        <dbReference type="ChEBI" id="CHEBI:132510"/>
        <dbReference type="EC" id="2.4.1.132"/>
    </reaction>
    <physiologicalReaction direction="left-to-right" evidence="16">
        <dbReference type="Rhea" id="RHEA:29516"/>
    </physiologicalReaction>
</comment>
<dbReference type="InterPro" id="IPR028098">
    <property type="entry name" value="Glyco_trans_4-like_N"/>
</dbReference>
<evidence type="ECO:0000313" key="20">
    <source>
        <dbReference type="EMBL" id="GJJ08871.1"/>
    </source>
</evidence>
<dbReference type="InterPro" id="IPR027054">
    <property type="entry name" value="ALG2"/>
</dbReference>
<protein>
    <recommendedName>
        <fullName evidence="12">Asparagine-linked glycosylation protein 2</fullName>
        <ecNumber evidence="5">2.4.1.132</ecNumber>
        <ecNumber evidence="4">2.4.1.257</ecNumber>
    </recommendedName>
    <alternativeName>
        <fullName evidence="13">GDP-Man:Man(1)GlcNAc(2)-PP-Dol alpha-1,3-mannosyltransferase</fullName>
    </alternativeName>
    <alternativeName>
        <fullName evidence="15">GDP-Man:Man(1)GlcNAc(2)-PP-dolichol mannosyltransferase</fullName>
    </alternativeName>
    <alternativeName>
        <fullName evidence="14">GDP-Man:Man(2)GlcNAc(2)-PP-Dol alpha-1,6-mannosyltransferase</fullName>
    </alternativeName>
</protein>
<evidence type="ECO:0000256" key="5">
    <source>
        <dbReference type="ARBA" id="ARBA00012649"/>
    </source>
</evidence>
<dbReference type="EMBL" id="BPWL01000003">
    <property type="protein sequence ID" value="GJJ08871.1"/>
    <property type="molecule type" value="Genomic_DNA"/>
</dbReference>
<keyword evidence="21" id="KW-1185">Reference proteome</keyword>
<evidence type="ECO:0000256" key="15">
    <source>
        <dbReference type="ARBA" id="ARBA00032874"/>
    </source>
</evidence>
<keyword evidence="8" id="KW-0812">Transmembrane</keyword>
<dbReference type="Pfam" id="PF00534">
    <property type="entry name" value="Glycos_transf_1"/>
    <property type="match status" value="1"/>
</dbReference>
<evidence type="ECO:0000256" key="17">
    <source>
        <dbReference type="ARBA" id="ARBA00045104"/>
    </source>
</evidence>
<evidence type="ECO:0000256" key="4">
    <source>
        <dbReference type="ARBA" id="ARBA00011969"/>
    </source>
</evidence>
<keyword evidence="10" id="KW-1133">Transmembrane helix</keyword>
<dbReference type="PANTHER" id="PTHR45918">
    <property type="entry name" value="ALPHA-1,3/1,6-MANNOSYLTRANSFERASE ALG2"/>
    <property type="match status" value="1"/>
</dbReference>
<evidence type="ECO:0000256" key="12">
    <source>
        <dbReference type="ARBA" id="ARBA00030746"/>
    </source>
</evidence>
<evidence type="ECO:0000256" key="10">
    <source>
        <dbReference type="ARBA" id="ARBA00022989"/>
    </source>
</evidence>
<sequence length="824" mass="92483">MRVAFLHPDLGIGGAERLIVDAALGLQKRGHQVHIYTSYHDPDHCFDETRDGTLNVYHIVPPFPRSINGKGHILFAHLRQLHLTLHLLRFPSQFGKKRLAEDYDIFFIDQLSTAIPFLQRFAYRRVVFYGHFPDKLLAEGPFIENAPKAPTLTLKTLYRLPMDWIEDTTTRQADILLFNSKFTARVFKNYMSGLRKTSRVVYPGINTETYDEPLPVSLMSKNPDYIQEGRSLVGDVFSFRPTLVSLNRFEKKKNANLAINAFAEVIKQLDASNQTKPLERLRLVLAGGFDPRLKDNIVTLKSLIDTCEENSLTYRITPLTAIESIKDSEPKFRNLSNTTDEDPDIVFLLNFSRLQRNYLLKSPNTLALLYTPTNEHFGIIPVEGMLSRLPVIACDSGGPTESVLDPVVREDVEEKERTGWLRPPDPNAWADAILTILNMSKAERALLGDRARKRAIEMFGLSAMAESIENALQEAINLGPIGQDTHFYWRLSATEWRDLNKGLFAELCLTSGDDFVASVICDTILTLTSSFQGNANLREYIRLSVVDPHIPVQLYQLLSVFLRMSRPLSIHEPSNLDMICRLILILHYDSHMPASGSLVPYSAPPAELLSTISNSLSLLRLSYDFPTSPFHQLPTSAAELVILLFSCVENLSSLVVSTSQVSFLLSQVHEVLQVIPLGANIRHSLDSFLLALSLLLNEGFRPVEETQVFTNFQLTPRPDANESNLSMDLLTGTLIMNRLVADRALPSGSGTEKIAVANLIAWFRVSSHSLGIFYAHVLLSVLSCLSQTSVELDANLNHLWKSFLIGRCHGSRFLLDTGLITKIS</sequence>
<dbReference type="Proteomes" id="UP001050691">
    <property type="component" value="Unassembled WGS sequence"/>
</dbReference>
<evidence type="ECO:0000256" key="8">
    <source>
        <dbReference type="ARBA" id="ARBA00022692"/>
    </source>
</evidence>
<comment type="function">
    <text evidence="1">Mannosylates Man(2)GlcNAc(2)-dolichol diphosphate and Man(1)GlcNAc(2)-dolichol diphosphate to form Man(3)GlcNAc(2)-dolichol diphosphate.</text>
</comment>
<evidence type="ECO:0000256" key="11">
    <source>
        <dbReference type="ARBA" id="ARBA00023136"/>
    </source>
</evidence>
<name>A0AAV5A8I4_9AGAM</name>
<proteinExistence type="predicted"/>
<dbReference type="EC" id="2.4.1.257" evidence="4"/>
<keyword evidence="11" id="KW-0472">Membrane</keyword>
<comment type="pathway">
    <text evidence="3">Protein modification; protein glycosylation.</text>
</comment>
<reference evidence="20" key="1">
    <citation type="submission" date="2021-10" db="EMBL/GenBank/DDBJ databases">
        <title>De novo Genome Assembly of Clathrus columnatus (Basidiomycota, Fungi) Using Illumina and Nanopore Sequence Data.</title>
        <authorList>
            <person name="Ogiso-Tanaka E."/>
            <person name="Itagaki H."/>
            <person name="Hosoya T."/>
            <person name="Hosaka K."/>
        </authorList>
    </citation>
    <scope>NUCLEOTIDE SEQUENCE</scope>
    <source>
        <strain evidence="20">MO-923</strain>
    </source>
</reference>
<dbReference type="AlphaFoldDB" id="A0AAV5A8I4"/>
<keyword evidence="7" id="KW-0808">Transferase</keyword>
<evidence type="ECO:0000259" key="18">
    <source>
        <dbReference type="Pfam" id="PF00534"/>
    </source>
</evidence>
<dbReference type="EC" id="2.4.1.132" evidence="5"/>
<evidence type="ECO:0000256" key="16">
    <source>
        <dbReference type="ARBA" id="ARBA00045103"/>
    </source>
</evidence>
<evidence type="ECO:0000256" key="2">
    <source>
        <dbReference type="ARBA" id="ARBA00004586"/>
    </source>
</evidence>
<evidence type="ECO:0000256" key="1">
    <source>
        <dbReference type="ARBA" id="ARBA00003142"/>
    </source>
</evidence>
<keyword evidence="9" id="KW-0256">Endoplasmic reticulum</keyword>
<comment type="subcellular location">
    <subcellularLocation>
        <location evidence="2">Endoplasmic reticulum membrane</location>
    </subcellularLocation>
</comment>
<dbReference type="Pfam" id="PF13439">
    <property type="entry name" value="Glyco_transf_4"/>
    <property type="match status" value="1"/>
</dbReference>